<name>A0A1Y2HTZ7_9FUNG</name>
<comment type="caution">
    <text evidence="3">The sequence shown here is derived from an EMBL/GenBank/DDBJ whole genome shotgun (WGS) entry which is preliminary data.</text>
</comment>
<dbReference type="InterPro" id="IPR052833">
    <property type="entry name" value="Telomeric_DNA-bd_trans-reg"/>
</dbReference>
<gene>
    <name evidence="3" type="ORF">BCR44DRAFT_391896</name>
</gene>
<dbReference type="GO" id="GO:0003691">
    <property type="term" value="F:double-stranded telomeric DNA binding"/>
    <property type="evidence" value="ECO:0007669"/>
    <property type="project" value="TreeGrafter"/>
</dbReference>
<dbReference type="Gene3D" id="1.10.10.60">
    <property type="entry name" value="Homeodomain-like"/>
    <property type="match status" value="1"/>
</dbReference>
<dbReference type="AlphaFoldDB" id="A0A1Y2HTZ7"/>
<keyword evidence="4" id="KW-1185">Reference proteome</keyword>
<evidence type="ECO:0000259" key="2">
    <source>
        <dbReference type="PROSITE" id="PS50090"/>
    </source>
</evidence>
<feature type="compositionally biased region" description="Pro residues" evidence="1">
    <location>
        <begin position="124"/>
        <end position="141"/>
    </location>
</feature>
<protein>
    <recommendedName>
        <fullName evidence="2">Myb-like domain-containing protein</fullName>
    </recommendedName>
</protein>
<reference evidence="3 4" key="1">
    <citation type="submission" date="2016-07" db="EMBL/GenBank/DDBJ databases">
        <title>Pervasive Adenine N6-methylation of Active Genes in Fungi.</title>
        <authorList>
            <consortium name="DOE Joint Genome Institute"/>
            <person name="Mondo S.J."/>
            <person name="Dannebaum R.O."/>
            <person name="Kuo R.C."/>
            <person name="Labutti K."/>
            <person name="Haridas S."/>
            <person name="Kuo A."/>
            <person name="Salamov A."/>
            <person name="Ahrendt S.R."/>
            <person name="Lipzen A."/>
            <person name="Sullivan W."/>
            <person name="Andreopoulos W.B."/>
            <person name="Clum A."/>
            <person name="Lindquist E."/>
            <person name="Daum C."/>
            <person name="Ramamoorthy G.K."/>
            <person name="Gryganskyi A."/>
            <person name="Culley D."/>
            <person name="Magnuson J.K."/>
            <person name="James T.Y."/>
            <person name="O'Malley M.A."/>
            <person name="Stajich J.E."/>
            <person name="Spatafora J.W."/>
            <person name="Visel A."/>
            <person name="Grigoriev I.V."/>
        </authorList>
    </citation>
    <scope>NUCLEOTIDE SEQUENCE [LARGE SCALE GENOMIC DNA]</scope>
    <source>
        <strain evidence="3 4">PL171</strain>
    </source>
</reference>
<evidence type="ECO:0000313" key="4">
    <source>
        <dbReference type="Proteomes" id="UP000193411"/>
    </source>
</evidence>
<feature type="compositionally biased region" description="Low complexity" evidence="1">
    <location>
        <begin position="143"/>
        <end position="164"/>
    </location>
</feature>
<sequence>MQPPSFDDLTVRGDSTTGRLAMPPIPSPSRSRQRAATAAATCLMDIGRDDDNGGTANDRAEQPPAQIQQLDRRPPWTRQPHPHLPGARIASMPLSDSDTEPPAPRPGSPAQPAARPFGPLGPLRHPPPPPQPRLVPLPDPEQPQRGATAAAAAAPAPAAGAAPRARPRRPRTAWTIEEEEALERAMEEFADCPTSWAEILRRHGQPGGPLARFDQVQLKDKARNIKTKRRKAGLPLGVFECATDYPNGL</sequence>
<dbReference type="OrthoDB" id="3366990at2759"/>
<dbReference type="PANTHER" id="PTHR47807">
    <property type="entry name" value="PROTEIN TBF1"/>
    <property type="match status" value="1"/>
</dbReference>
<evidence type="ECO:0000313" key="3">
    <source>
        <dbReference type="EMBL" id="ORZ38077.1"/>
    </source>
</evidence>
<evidence type="ECO:0000256" key="1">
    <source>
        <dbReference type="SAM" id="MobiDB-lite"/>
    </source>
</evidence>
<dbReference type="CDD" id="cd11660">
    <property type="entry name" value="SANT_TRF"/>
    <property type="match status" value="1"/>
</dbReference>
<accession>A0A1Y2HTZ7</accession>
<dbReference type="InterPro" id="IPR001005">
    <property type="entry name" value="SANT/Myb"/>
</dbReference>
<dbReference type="PROSITE" id="PS50090">
    <property type="entry name" value="MYB_LIKE"/>
    <property type="match status" value="1"/>
</dbReference>
<dbReference type="STRING" id="765915.A0A1Y2HTZ7"/>
<feature type="region of interest" description="Disordered" evidence="1">
    <location>
        <begin position="1"/>
        <end position="171"/>
    </location>
</feature>
<dbReference type="GO" id="GO:0010833">
    <property type="term" value="P:telomere maintenance via telomere lengthening"/>
    <property type="evidence" value="ECO:0007669"/>
    <property type="project" value="TreeGrafter"/>
</dbReference>
<feature type="compositionally biased region" description="Low complexity" evidence="1">
    <location>
        <begin position="28"/>
        <end position="40"/>
    </location>
</feature>
<dbReference type="PANTHER" id="PTHR47807:SF1">
    <property type="entry name" value="PROTEIN TBF1"/>
    <property type="match status" value="1"/>
</dbReference>
<organism evidence="3 4">
    <name type="scientific">Catenaria anguillulae PL171</name>
    <dbReference type="NCBI Taxonomy" id="765915"/>
    <lineage>
        <taxon>Eukaryota</taxon>
        <taxon>Fungi</taxon>
        <taxon>Fungi incertae sedis</taxon>
        <taxon>Blastocladiomycota</taxon>
        <taxon>Blastocladiomycetes</taxon>
        <taxon>Blastocladiales</taxon>
        <taxon>Catenariaceae</taxon>
        <taxon>Catenaria</taxon>
    </lineage>
</organism>
<dbReference type="Proteomes" id="UP000193411">
    <property type="component" value="Unassembled WGS sequence"/>
</dbReference>
<feature type="domain" description="Myb-like" evidence="2">
    <location>
        <begin position="166"/>
        <end position="199"/>
    </location>
</feature>
<dbReference type="EMBL" id="MCFL01000010">
    <property type="protein sequence ID" value="ORZ38077.1"/>
    <property type="molecule type" value="Genomic_DNA"/>
</dbReference>
<proteinExistence type="predicted"/>
<feature type="compositionally biased region" description="Low complexity" evidence="1">
    <location>
        <begin position="110"/>
        <end position="123"/>
    </location>
</feature>